<dbReference type="GO" id="GO:0008194">
    <property type="term" value="F:UDP-glycosyltransferase activity"/>
    <property type="evidence" value="ECO:0007669"/>
    <property type="project" value="InterPro"/>
</dbReference>
<evidence type="ECO:0000313" key="4">
    <source>
        <dbReference type="Proteomes" id="UP000467327"/>
    </source>
</evidence>
<evidence type="ECO:0000259" key="1">
    <source>
        <dbReference type="Pfam" id="PF03033"/>
    </source>
</evidence>
<dbReference type="GO" id="GO:0005975">
    <property type="term" value="P:carbohydrate metabolic process"/>
    <property type="evidence" value="ECO:0007669"/>
    <property type="project" value="InterPro"/>
</dbReference>
<dbReference type="SUPFAM" id="SSF53756">
    <property type="entry name" value="UDP-Glycosyltransferase/glycogen phosphorylase"/>
    <property type="match status" value="1"/>
</dbReference>
<dbReference type="Gene3D" id="3.40.50.2000">
    <property type="entry name" value="Glycogen Phosphorylase B"/>
    <property type="match status" value="2"/>
</dbReference>
<dbReference type="PANTHER" id="PTHR48050:SF13">
    <property type="entry name" value="STEROL 3-BETA-GLUCOSYLTRANSFERASE UGT80A2"/>
    <property type="match status" value="1"/>
</dbReference>
<name>A0AAD1HPA5_9MYCO</name>
<evidence type="ECO:0000313" key="3">
    <source>
        <dbReference type="EMBL" id="BBX09192.1"/>
    </source>
</evidence>
<dbReference type="InterPro" id="IPR050426">
    <property type="entry name" value="Glycosyltransferase_28"/>
</dbReference>
<dbReference type="InterPro" id="IPR010610">
    <property type="entry name" value="EryCIII-like_C"/>
</dbReference>
<keyword evidence="3" id="KW-0808">Transferase</keyword>
<organism evidence="3 4">
    <name type="scientific">Mycolicibacterium aichiense</name>
    <dbReference type="NCBI Taxonomy" id="1799"/>
    <lineage>
        <taxon>Bacteria</taxon>
        <taxon>Bacillati</taxon>
        <taxon>Actinomycetota</taxon>
        <taxon>Actinomycetes</taxon>
        <taxon>Mycobacteriales</taxon>
        <taxon>Mycobacteriaceae</taxon>
        <taxon>Mycolicibacterium</taxon>
    </lineage>
</organism>
<dbReference type="FunFam" id="3.40.50.2000:FF:000009">
    <property type="entry name" value="Sterol 3-beta-glucosyltransferase UGT80A2"/>
    <property type="match status" value="1"/>
</dbReference>
<dbReference type="CDD" id="cd03784">
    <property type="entry name" value="GT1_Gtf-like"/>
    <property type="match status" value="1"/>
</dbReference>
<evidence type="ECO:0000259" key="2">
    <source>
        <dbReference type="Pfam" id="PF06722"/>
    </source>
</evidence>
<dbReference type="RefSeq" id="WP_115321500.1">
    <property type="nucleotide sequence ID" value="NZ_AP022561.1"/>
</dbReference>
<dbReference type="Proteomes" id="UP000467327">
    <property type="component" value="Chromosome"/>
</dbReference>
<reference evidence="3 4" key="1">
    <citation type="journal article" date="2019" name="Emerg. Microbes Infect.">
        <title>Comprehensive subspecies identification of 175 nontuberculous mycobacteria species based on 7547 genomic profiles.</title>
        <authorList>
            <person name="Matsumoto Y."/>
            <person name="Kinjo T."/>
            <person name="Motooka D."/>
            <person name="Nabeya D."/>
            <person name="Jung N."/>
            <person name="Uechi K."/>
            <person name="Horii T."/>
            <person name="Iida T."/>
            <person name="Fujita J."/>
            <person name="Nakamura S."/>
        </authorList>
    </citation>
    <scope>NUCLEOTIDE SEQUENCE [LARGE SCALE GENOMIC DNA]</scope>
    <source>
        <strain evidence="3 4">JCM 6376</strain>
    </source>
</reference>
<sequence>MKFVLAFYGTRGDVEPGIAVGRELMRRGHHVQMAVPPDAIGSAEAVGLEAVAYGPDTRTWLEDTRDFWGFFFRNFWRVRDVRNYLRESREPGIKAWGEMTKALASIAGGADLLVTGVSYEELAFDVAEYSGTPLATLLWYPMRVNGKLLPFLPEPAVRAVMRLGEAVIWRGVRNEVGEARRELGLPPATGPVPGRIAELQLLEIQAYDAALFPGLAQEWAHWEGQRPFVGTLTLELATEADSDVMAWIAAGTPPICFGFGSIPVESPADMIAMIASACAQVGERALVCAGWTDFSDVPQYDNLKVVEAVNYATIFPSCRAVVHHGGAGTTAAGLRSGIPTLVLYMADVQMIWGAAVKKLKVGTYRKFAAASEKTLVKDLRTILAPEYRTRARELGARMITPPDSVSTAADLMENFARSKQAR</sequence>
<accession>A0AAD1HPA5</accession>
<dbReference type="AlphaFoldDB" id="A0AAD1HPA5"/>
<dbReference type="KEGG" id="maic:MAIC_39950"/>
<dbReference type="Pfam" id="PF03033">
    <property type="entry name" value="Glyco_transf_28"/>
    <property type="match status" value="1"/>
</dbReference>
<feature type="domain" description="Erythromycin biosynthesis protein CIII-like C-terminal" evidence="2">
    <location>
        <begin position="294"/>
        <end position="411"/>
    </location>
</feature>
<dbReference type="GO" id="GO:0016758">
    <property type="term" value="F:hexosyltransferase activity"/>
    <property type="evidence" value="ECO:0007669"/>
    <property type="project" value="InterPro"/>
</dbReference>
<keyword evidence="4" id="KW-1185">Reference proteome</keyword>
<proteinExistence type="predicted"/>
<gene>
    <name evidence="3" type="ORF">MAIC_39950</name>
</gene>
<protein>
    <submittedName>
        <fullName evidence="3">Glycosyl transferase family 1</fullName>
    </submittedName>
</protein>
<dbReference type="GO" id="GO:0033072">
    <property type="term" value="P:vancomycin biosynthetic process"/>
    <property type="evidence" value="ECO:0007669"/>
    <property type="project" value="UniProtKB-ARBA"/>
</dbReference>
<feature type="domain" description="Glycosyltransferase family 28 N-terminal" evidence="1">
    <location>
        <begin position="3"/>
        <end position="40"/>
    </location>
</feature>
<dbReference type="InterPro" id="IPR002213">
    <property type="entry name" value="UDP_glucos_trans"/>
</dbReference>
<dbReference type="InterPro" id="IPR004276">
    <property type="entry name" value="GlycoTrans_28_N"/>
</dbReference>
<dbReference type="Pfam" id="PF06722">
    <property type="entry name" value="EryCIII-like_C"/>
    <property type="match status" value="1"/>
</dbReference>
<dbReference type="EMBL" id="AP022561">
    <property type="protein sequence ID" value="BBX09192.1"/>
    <property type="molecule type" value="Genomic_DNA"/>
</dbReference>
<dbReference type="PANTHER" id="PTHR48050">
    <property type="entry name" value="STEROL 3-BETA-GLUCOSYLTRANSFERASE"/>
    <property type="match status" value="1"/>
</dbReference>